<evidence type="ECO:0000256" key="4">
    <source>
        <dbReference type="ARBA" id="ARBA00022806"/>
    </source>
</evidence>
<dbReference type="Gene3D" id="3.40.960.10">
    <property type="entry name" value="VSR Endonuclease"/>
    <property type="match status" value="1"/>
</dbReference>
<dbReference type="SUPFAM" id="SSF52540">
    <property type="entry name" value="P-loop containing nucleoside triphosphate hydrolases"/>
    <property type="match status" value="1"/>
</dbReference>
<dbReference type="InterPro" id="IPR050534">
    <property type="entry name" value="Coronavir_polyprotein_1ab"/>
</dbReference>
<keyword evidence="10" id="KW-1185">Reference proteome</keyword>
<evidence type="ECO:0000256" key="3">
    <source>
        <dbReference type="ARBA" id="ARBA00022801"/>
    </source>
</evidence>
<sequence>MSESDVAASPVARASQEWKSALIDVSGTNRLLHFKKTSTTLALDVASESALLRLLKGGTVSVGDLFRVPADADRAKRACAALARKEREATEEYGVSVTYLALGFATWNPDTNRVLHDAEAAELDQPAGAIRRGPVPNAPVLLRPIRIVRRRGVTEDWQLQLTDDYQLNGVLLHLLNFGSERVDDDALLDTAEDLEAVTDLTQFQATLSGVLNGLSADCREIDGFQARPELVVGTFSYQKQPMVNDVADLDALGLSDIAAALAGDADAAARVRAAASDVPVSESDPDYAPVDSEYLVLDADASQSYVVNAALAGRNLVVQGPPGTGKSQTIANVISALIASGKHVLFVAQKRAAITAVLDRLSAVDLSHLLLDLFAADGSRRFVAEQLRIVLERQQQVGTPDTAELHAKLENARRRLVSHNDALFSPTHAWGASIHELRVSSLGFAPAAQATLRLPPATFATWAKTTLGRLAEDLDEVDSLGALSPAWTTTPGWRPGAMSTVDEAERLRQLALSLRWEHLPKLRQMFAAEAAASGHAAPTGLTDADPLVNLHRDGLEAAATAPSLLSDADLDAMISAVSRPHRRELPDVRWGRRRAGKRAVRELLSSLSPTQQLDLLLKARAVRGAWNTGGAPQPYPGADETAALLARIRDEVAQLDAATQGISPGTLRFDELERALEAMVADTRGGVMARANTLEGELRTAGVGSVLDLIRSHYGQGKTLACAPSEVLRWVAVRSVLESAELTTPAIAGVRGAELSTATATFQRADQSHLAANAARVRRQAAVHLKSAFDEFPDQHAALKTEVTRKRNFRPVRRLFHEASDVLLAAKPVWAMSPLQVSRILPATQCFDVVIFDEASQVKPADAIPALMRGRQVIVAGDSRQLPPTEFFSKVLEEDEIEETDEDVALSASEVQASEPAVARRGSYTRDAESILFAMDRLLAGQSRSLQWHYRSRDERLIAVSNEYVYQGSLTTFPAPDALESVRHEVVPYSAGIGGGTNSPELEVQRVVDLVKQQVAQHPGESVGIIAFGIKHEARIERAIELAMLDDPEFEAALTAHPQEPWFVKAIERVQGDERDAVFLSVGYGKSADGRLRYFWGPLLRDGGERRLNVAISRAKKRMTLVTSFTADDVAPDGHSSAGYALMHRFVRFMASRGTSLTDGVRRAVPLNPFEFDVKTRLEAAGLVLDPQVGVGDYRIDFAARHPDLPGRHVLAIEADGAAYHSGHIARERDRLRQELLERRGWAFHRIWSTDWFNDADGEVRRAIGAFDHAIRSGETPTPVTAPAVEAPSWREGSIQRKVPRPQLPSYESITDIPMSTLVGVVRYIRSDDILRSGEEEQRLVMRELGFSKLGSRIQAAIAQAQTLASRSG</sequence>
<dbReference type="PANTHER" id="PTHR43788">
    <property type="entry name" value="DNA2/NAM7 HELICASE FAMILY MEMBER"/>
    <property type="match status" value="1"/>
</dbReference>
<dbReference type="InterPro" id="IPR049468">
    <property type="entry name" value="Restrct_endonuc-II-like_dom"/>
</dbReference>
<evidence type="ECO:0000259" key="7">
    <source>
        <dbReference type="Pfam" id="PF13087"/>
    </source>
</evidence>
<keyword evidence="4" id="KW-0347">Helicase</keyword>
<dbReference type="Pfam" id="PF13195">
    <property type="entry name" value="DUF4011"/>
    <property type="match status" value="1"/>
</dbReference>
<feature type="domain" description="Restriction endonuclease type II-like" evidence="8">
    <location>
        <begin position="1170"/>
        <end position="1262"/>
    </location>
</feature>
<gene>
    <name evidence="9" type="ORF">ACH3VR_23075</name>
</gene>
<dbReference type="InterPro" id="IPR027417">
    <property type="entry name" value="P-loop_NTPase"/>
</dbReference>
<proteinExistence type="inferred from homology"/>
<dbReference type="PANTHER" id="PTHR43788:SF8">
    <property type="entry name" value="DNA-BINDING PROTEIN SMUBP-2"/>
    <property type="match status" value="1"/>
</dbReference>
<feature type="domain" description="DNA2/NAM7 helicase helicase" evidence="6">
    <location>
        <begin position="300"/>
        <end position="363"/>
    </location>
</feature>
<dbReference type="Pfam" id="PF18741">
    <property type="entry name" value="MTES_1575"/>
    <property type="match status" value="1"/>
</dbReference>
<dbReference type="InterPro" id="IPR011335">
    <property type="entry name" value="Restrct_endonuc-II-like"/>
</dbReference>
<evidence type="ECO:0000313" key="10">
    <source>
        <dbReference type="Proteomes" id="UP001610861"/>
    </source>
</evidence>
<feature type="domain" description="DNA2/NAM7 helicase helicase" evidence="6">
    <location>
        <begin position="838"/>
        <end position="885"/>
    </location>
</feature>
<dbReference type="Gene3D" id="3.40.50.300">
    <property type="entry name" value="P-loop containing nucleotide triphosphate hydrolases"/>
    <property type="match status" value="3"/>
</dbReference>
<reference evidence="9 10" key="1">
    <citation type="submission" date="2024-09" db="EMBL/GenBank/DDBJ databases">
        <authorList>
            <person name="Pan X."/>
        </authorList>
    </citation>
    <scope>NUCLEOTIDE SEQUENCE [LARGE SCALE GENOMIC DNA]</scope>
    <source>
        <strain evidence="9 10">B2969</strain>
    </source>
</reference>
<feature type="domain" description="DNA2/NAM7 helicase-like C-terminal" evidence="7">
    <location>
        <begin position="1001"/>
        <end position="1123"/>
    </location>
</feature>
<evidence type="ECO:0000259" key="8">
    <source>
        <dbReference type="Pfam" id="PF18741"/>
    </source>
</evidence>
<evidence type="ECO:0000259" key="6">
    <source>
        <dbReference type="Pfam" id="PF13086"/>
    </source>
</evidence>
<dbReference type="Pfam" id="PF13087">
    <property type="entry name" value="AAA_12"/>
    <property type="match status" value="1"/>
</dbReference>
<dbReference type="CDD" id="cd01120">
    <property type="entry name" value="RecA-like_superfamily"/>
    <property type="match status" value="1"/>
</dbReference>
<dbReference type="EMBL" id="JBIQWL010000020">
    <property type="protein sequence ID" value="MFH8253268.1"/>
    <property type="molecule type" value="Genomic_DNA"/>
</dbReference>
<dbReference type="SUPFAM" id="SSF52980">
    <property type="entry name" value="Restriction endonuclease-like"/>
    <property type="match status" value="1"/>
</dbReference>
<accession>A0ABW7QEC8</accession>
<evidence type="ECO:0000256" key="5">
    <source>
        <dbReference type="ARBA" id="ARBA00022840"/>
    </source>
</evidence>
<dbReference type="InterPro" id="IPR025103">
    <property type="entry name" value="DUF4011"/>
</dbReference>
<dbReference type="Pfam" id="PF13086">
    <property type="entry name" value="AAA_11"/>
    <property type="match status" value="2"/>
</dbReference>
<dbReference type="InterPro" id="IPR041677">
    <property type="entry name" value="DNA2/NAM7_AAA_11"/>
</dbReference>
<keyword evidence="3" id="KW-0378">Hydrolase</keyword>
<dbReference type="InterPro" id="IPR041679">
    <property type="entry name" value="DNA2/NAM7-like_C"/>
</dbReference>
<evidence type="ECO:0000256" key="1">
    <source>
        <dbReference type="ARBA" id="ARBA00007913"/>
    </source>
</evidence>
<comment type="caution">
    <text evidence="9">The sequence shown here is derived from an EMBL/GenBank/DDBJ whole genome shotgun (WGS) entry which is preliminary data.</text>
</comment>
<evidence type="ECO:0000313" key="9">
    <source>
        <dbReference type="EMBL" id="MFH8253268.1"/>
    </source>
</evidence>
<keyword evidence="5" id="KW-0067">ATP-binding</keyword>
<keyword evidence="2" id="KW-0547">Nucleotide-binding</keyword>
<organism evidence="9 10">
    <name type="scientific">Microbacterium alkaliflavum</name>
    <dbReference type="NCBI Taxonomy" id="3248839"/>
    <lineage>
        <taxon>Bacteria</taxon>
        <taxon>Bacillati</taxon>
        <taxon>Actinomycetota</taxon>
        <taxon>Actinomycetes</taxon>
        <taxon>Micrococcales</taxon>
        <taxon>Microbacteriaceae</taxon>
        <taxon>Microbacterium</taxon>
    </lineage>
</organism>
<dbReference type="RefSeq" id="WP_397558693.1">
    <property type="nucleotide sequence ID" value="NZ_JBIQWL010000020.1"/>
</dbReference>
<comment type="similarity">
    <text evidence="1">Belongs to the DNA2/NAM7 helicase family.</text>
</comment>
<evidence type="ECO:0000256" key="2">
    <source>
        <dbReference type="ARBA" id="ARBA00022741"/>
    </source>
</evidence>
<protein>
    <submittedName>
        <fullName evidence="9">AAA domain-containing protein</fullName>
    </submittedName>
</protein>
<dbReference type="Proteomes" id="UP001610861">
    <property type="component" value="Unassembled WGS sequence"/>
</dbReference>
<name>A0ABW7QEC8_9MICO</name>